<evidence type="ECO:0000313" key="2">
    <source>
        <dbReference type="EMBL" id="EOA96610.1"/>
    </source>
</evidence>
<evidence type="ECO:0000256" key="1">
    <source>
        <dbReference type="SAM" id="MobiDB-lite"/>
    </source>
</evidence>
<accession>R0JH73</accession>
<keyword evidence="3" id="KW-1185">Reference proteome</keyword>
<feature type="non-terminal residue" evidence="2">
    <location>
        <position position="1"/>
    </location>
</feature>
<proteinExistence type="predicted"/>
<gene>
    <name evidence="2" type="ORF">Anapl_15281</name>
</gene>
<dbReference type="EMBL" id="KB743923">
    <property type="protein sequence ID" value="EOA96610.1"/>
    <property type="molecule type" value="Genomic_DNA"/>
</dbReference>
<dbReference type="HOGENOM" id="CLU_3407942_0_0_1"/>
<organism evidence="2 3">
    <name type="scientific">Anas platyrhynchos</name>
    <name type="common">Mallard</name>
    <name type="synonym">Anas boschas</name>
    <dbReference type="NCBI Taxonomy" id="8839"/>
    <lineage>
        <taxon>Eukaryota</taxon>
        <taxon>Metazoa</taxon>
        <taxon>Chordata</taxon>
        <taxon>Craniata</taxon>
        <taxon>Vertebrata</taxon>
        <taxon>Euteleostomi</taxon>
        <taxon>Archelosauria</taxon>
        <taxon>Archosauria</taxon>
        <taxon>Dinosauria</taxon>
        <taxon>Saurischia</taxon>
        <taxon>Theropoda</taxon>
        <taxon>Coelurosauria</taxon>
        <taxon>Aves</taxon>
        <taxon>Neognathae</taxon>
        <taxon>Galloanserae</taxon>
        <taxon>Anseriformes</taxon>
        <taxon>Anatidae</taxon>
        <taxon>Anatinae</taxon>
        <taxon>Anas</taxon>
    </lineage>
</organism>
<name>R0JH73_ANAPL</name>
<protein>
    <submittedName>
        <fullName evidence="2">Uncharacterized protein</fullName>
    </submittedName>
</protein>
<feature type="region of interest" description="Disordered" evidence="1">
    <location>
        <begin position="1"/>
        <end position="30"/>
    </location>
</feature>
<dbReference type="Proteomes" id="UP000296049">
    <property type="component" value="Unassembled WGS sequence"/>
</dbReference>
<reference evidence="3" key="1">
    <citation type="journal article" date="2013" name="Nat. Genet.">
        <title>The duck genome and transcriptome provide insight into an avian influenza virus reservoir species.</title>
        <authorList>
            <person name="Huang Y."/>
            <person name="Li Y."/>
            <person name="Burt D.W."/>
            <person name="Chen H."/>
            <person name="Zhang Y."/>
            <person name="Qian W."/>
            <person name="Kim H."/>
            <person name="Gan S."/>
            <person name="Zhao Y."/>
            <person name="Li J."/>
            <person name="Yi K."/>
            <person name="Feng H."/>
            <person name="Zhu P."/>
            <person name="Li B."/>
            <person name="Liu Q."/>
            <person name="Fairley S."/>
            <person name="Magor K.E."/>
            <person name="Du Z."/>
            <person name="Hu X."/>
            <person name="Goodman L."/>
            <person name="Tafer H."/>
            <person name="Vignal A."/>
            <person name="Lee T."/>
            <person name="Kim K.W."/>
            <person name="Sheng Z."/>
            <person name="An Y."/>
            <person name="Searle S."/>
            <person name="Herrero J."/>
            <person name="Groenen M.A."/>
            <person name="Crooijmans R.P."/>
            <person name="Faraut T."/>
            <person name="Cai Q."/>
            <person name="Webster R.G."/>
            <person name="Aldridge J.R."/>
            <person name="Warren W.C."/>
            <person name="Bartschat S."/>
            <person name="Kehr S."/>
            <person name="Marz M."/>
            <person name="Stadler P.F."/>
            <person name="Smith J."/>
            <person name="Kraus R.H."/>
            <person name="Zhao Y."/>
            <person name="Ren L."/>
            <person name="Fei J."/>
            <person name="Morisson M."/>
            <person name="Kaiser P."/>
            <person name="Griffin D.K."/>
            <person name="Rao M."/>
            <person name="Pitel F."/>
            <person name="Wang J."/>
            <person name="Li N."/>
        </authorList>
    </citation>
    <scope>NUCLEOTIDE SEQUENCE [LARGE SCALE GENOMIC DNA]</scope>
</reference>
<sequence length="30" mass="3058">AAPPLAQCSSENSCEKSPGLFPTPRGAERG</sequence>
<dbReference type="AlphaFoldDB" id="R0JH73"/>
<evidence type="ECO:0000313" key="3">
    <source>
        <dbReference type="Proteomes" id="UP000296049"/>
    </source>
</evidence>
<feature type="non-terminal residue" evidence="2">
    <location>
        <position position="30"/>
    </location>
</feature>